<evidence type="ECO:0000313" key="2">
    <source>
        <dbReference type="EMBL" id="MFK2879282.1"/>
    </source>
</evidence>
<reference evidence="2 3" key="1">
    <citation type="submission" date="2020-10" db="EMBL/GenBank/DDBJ databases">
        <title>Phylogeny of dyella-like bacteria.</title>
        <authorList>
            <person name="Fu J."/>
        </authorList>
    </citation>
    <scope>NUCLEOTIDE SEQUENCE [LARGE SCALE GENOMIC DNA]</scope>
    <source>
        <strain evidence="2 3">KACC 19113</strain>
    </source>
</reference>
<dbReference type="RefSeq" id="WP_192156321.1">
    <property type="nucleotide sequence ID" value="NZ_JADIKK010000008.1"/>
</dbReference>
<organism evidence="2 3">
    <name type="scientific">Rhodanobacter hydrolyticus</name>
    <dbReference type="NCBI Taxonomy" id="2250595"/>
    <lineage>
        <taxon>Bacteria</taxon>
        <taxon>Pseudomonadati</taxon>
        <taxon>Pseudomonadota</taxon>
        <taxon>Gammaproteobacteria</taxon>
        <taxon>Lysobacterales</taxon>
        <taxon>Rhodanobacteraceae</taxon>
        <taxon>Rhodanobacter</taxon>
    </lineage>
</organism>
<sequence length="54" mass="6222">MNRYSYSGTGITLGSLLAVLISWSHNHSIFWAIIDFFLSWIYVIYALLGFPPLR</sequence>
<evidence type="ECO:0000313" key="3">
    <source>
        <dbReference type="Proteomes" id="UP001620339"/>
    </source>
</evidence>
<comment type="caution">
    <text evidence="2">The sequence shown here is derived from an EMBL/GenBank/DDBJ whole genome shotgun (WGS) entry which is preliminary data.</text>
</comment>
<dbReference type="EMBL" id="JADIKK010000008">
    <property type="protein sequence ID" value="MFK2879282.1"/>
    <property type="molecule type" value="Genomic_DNA"/>
</dbReference>
<accession>A0ABW8JAD9</accession>
<dbReference type="Proteomes" id="UP001620339">
    <property type="component" value="Unassembled WGS sequence"/>
</dbReference>
<name>A0ABW8JAD9_9GAMM</name>
<keyword evidence="1" id="KW-0472">Membrane</keyword>
<keyword evidence="1" id="KW-0812">Transmembrane</keyword>
<proteinExistence type="predicted"/>
<protein>
    <submittedName>
        <fullName evidence="2">Uncharacterized protein</fullName>
    </submittedName>
</protein>
<feature type="transmembrane region" description="Helical" evidence="1">
    <location>
        <begin position="29"/>
        <end position="48"/>
    </location>
</feature>
<gene>
    <name evidence="2" type="ORF">ISP25_19600</name>
</gene>
<evidence type="ECO:0000256" key="1">
    <source>
        <dbReference type="SAM" id="Phobius"/>
    </source>
</evidence>
<keyword evidence="3" id="KW-1185">Reference proteome</keyword>
<keyword evidence="1" id="KW-1133">Transmembrane helix</keyword>
<feature type="transmembrane region" description="Helical" evidence="1">
    <location>
        <begin position="5"/>
        <end position="23"/>
    </location>
</feature>